<dbReference type="Proteomes" id="UP000321304">
    <property type="component" value="Unassembled WGS sequence"/>
</dbReference>
<comment type="subcellular location">
    <subcellularLocation>
        <location evidence="2">Cell outer membrane</location>
    </subcellularLocation>
    <subcellularLocation>
        <location evidence="1">Cell surface</location>
    </subcellularLocation>
</comment>
<accession>A0A560MD24</accession>
<gene>
    <name evidence="9" type="ORF">FBZ93_103521</name>
</gene>
<feature type="domain" description="Trimeric autotransporter adhesin YadA-like C-terminal membrane anchor" evidence="8">
    <location>
        <begin position="357"/>
        <end position="413"/>
    </location>
</feature>
<dbReference type="GO" id="GO:0009986">
    <property type="term" value="C:cell surface"/>
    <property type="evidence" value="ECO:0007669"/>
    <property type="project" value="UniProtKB-SubCell"/>
</dbReference>
<dbReference type="Pfam" id="PF03895">
    <property type="entry name" value="YadA_anchor"/>
    <property type="match status" value="1"/>
</dbReference>
<dbReference type="Gene3D" id="3.30.1300.30">
    <property type="entry name" value="GSPII I/J protein-like"/>
    <property type="match status" value="1"/>
</dbReference>
<organism evidence="9 10">
    <name type="scientific">Bradyrhizobium macuxiense</name>
    <dbReference type="NCBI Taxonomy" id="1755647"/>
    <lineage>
        <taxon>Bacteria</taxon>
        <taxon>Pseudomonadati</taxon>
        <taxon>Pseudomonadota</taxon>
        <taxon>Alphaproteobacteria</taxon>
        <taxon>Hyphomicrobiales</taxon>
        <taxon>Nitrobacteraceae</taxon>
        <taxon>Bradyrhizobium</taxon>
    </lineage>
</organism>
<keyword evidence="5" id="KW-0732">Signal</keyword>
<evidence type="ECO:0000256" key="4">
    <source>
        <dbReference type="ARBA" id="ARBA00022692"/>
    </source>
</evidence>
<evidence type="ECO:0000259" key="8">
    <source>
        <dbReference type="Pfam" id="PF03895"/>
    </source>
</evidence>
<keyword evidence="7" id="KW-0998">Cell outer membrane</keyword>
<dbReference type="GO" id="GO:0009279">
    <property type="term" value="C:cell outer membrane"/>
    <property type="evidence" value="ECO:0007669"/>
    <property type="project" value="UniProtKB-SubCell"/>
</dbReference>
<evidence type="ECO:0000256" key="1">
    <source>
        <dbReference type="ARBA" id="ARBA00004241"/>
    </source>
</evidence>
<dbReference type="AlphaFoldDB" id="A0A560MD24"/>
<protein>
    <submittedName>
        <fullName evidence="9">YadA-like protein</fullName>
    </submittedName>
</protein>
<keyword evidence="10" id="KW-1185">Reference proteome</keyword>
<evidence type="ECO:0000256" key="6">
    <source>
        <dbReference type="ARBA" id="ARBA00023136"/>
    </source>
</evidence>
<name>A0A560MD24_9BRAD</name>
<evidence type="ECO:0000256" key="5">
    <source>
        <dbReference type="ARBA" id="ARBA00022729"/>
    </source>
</evidence>
<evidence type="ECO:0000256" key="2">
    <source>
        <dbReference type="ARBA" id="ARBA00004442"/>
    </source>
</evidence>
<evidence type="ECO:0000313" key="10">
    <source>
        <dbReference type="Proteomes" id="UP000321304"/>
    </source>
</evidence>
<keyword evidence="6" id="KW-0472">Membrane</keyword>
<dbReference type="EMBL" id="VITY01000003">
    <property type="protein sequence ID" value="TWC05504.1"/>
    <property type="molecule type" value="Genomic_DNA"/>
</dbReference>
<dbReference type="InterPro" id="IPR045584">
    <property type="entry name" value="Pilin-like"/>
</dbReference>
<sequence length="413" mass="40982">MAFKRQNNIARGMANRESSKTMTAIAATTVLCAASAMVASRPAHAIHAVCSFVDGGEQDVVVVQGDDCSSPFDPFSGGPLALINPVHAVKDVTVDGTTTLGGASNINGNSTFAAGTTATFNGAAVFNGGVKLASTLSTSGINNTGNISTDTLSTSGLATLNSLSVTNNASIGGTLNVAGLATFNGVVNHGNVATDTLTATTLIAAPIVNATTVNATTLNATTVNAATIAATTVNATDVNATNVKATTVAATTVNASTVNATTSNIGTANVASALQVASGAAVNMGGNRVQNVATPISGSDAANKSYVDASVASLGGQVEQALSGVNTRLDDIASRTTKATAGVAMAFAMAGVPTVLPTERVAFTMNYGNFQGQNGLAINGAVRLNDNFQLTGGVGYSTEQSLVGARAGLRVGW</sequence>
<proteinExistence type="predicted"/>
<evidence type="ECO:0000256" key="3">
    <source>
        <dbReference type="ARBA" id="ARBA00022452"/>
    </source>
</evidence>
<evidence type="ECO:0000256" key="7">
    <source>
        <dbReference type="ARBA" id="ARBA00023237"/>
    </source>
</evidence>
<dbReference type="SUPFAM" id="SSF54523">
    <property type="entry name" value="Pili subunits"/>
    <property type="match status" value="1"/>
</dbReference>
<evidence type="ECO:0000313" key="9">
    <source>
        <dbReference type="EMBL" id="TWC05504.1"/>
    </source>
</evidence>
<keyword evidence="3" id="KW-1134">Transmembrane beta strand</keyword>
<comment type="caution">
    <text evidence="9">The sequence shown here is derived from an EMBL/GenBank/DDBJ whole genome shotgun (WGS) entry which is preliminary data.</text>
</comment>
<reference evidence="9 10" key="1">
    <citation type="submission" date="2019-06" db="EMBL/GenBank/DDBJ databases">
        <title>Genomic Encyclopedia of Type Strains, Phase IV (KMG-V): Genome sequencing to study the core and pangenomes of soil and plant-associated prokaryotes.</title>
        <authorList>
            <person name="Whitman W."/>
        </authorList>
    </citation>
    <scope>NUCLEOTIDE SEQUENCE [LARGE SCALE GENOMIC DNA]</scope>
    <source>
        <strain evidence="9 10">BR 10355</strain>
    </source>
</reference>
<dbReference type="InterPro" id="IPR005594">
    <property type="entry name" value="YadA_C"/>
</dbReference>
<keyword evidence="4" id="KW-0812">Transmembrane</keyword>